<dbReference type="InterPro" id="IPR000601">
    <property type="entry name" value="PKD_dom"/>
</dbReference>
<keyword evidence="1" id="KW-0479">Metal-binding</keyword>
<dbReference type="Pfam" id="PF00801">
    <property type="entry name" value="PKD"/>
    <property type="match status" value="1"/>
</dbReference>
<dbReference type="SUPFAM" id="SSF49299">
    <property type="entry name" value="PKD domain"/>
    <property type="match status" value="1"/>
</dbReference>
<evidence type="ECO:0000259" key="5">
    <source>
        <dbReference type="PROSITE" id="PS00498"/>
    </source>
</evidence>
<dbReference type="PANTHER" id="PTHR11474">
    <property type="entry name" value="TYROSINASE FAMILY MEMBER"/>
    <property type="match status" value="1"/>
</dbReference>
<gene>
    <name evidence="6" type="ORF">CALCODRAFT_481588</name>
</gene>
<dbReference type="OrthoDB" id="6132182at2759"/>
<reference evidence="6 7" key="1">
    <citation type="journal article" date="2016" name="Mol. Biol. Evol.">
        <title>Comparative Genomics of Early-Diverging Mushroom-Forming Fungi Provides Insights into the Origins of Lignocellulose Decay Capabilities.</title>
        <authorList>
            <person name="Nagy L.G."/>
            <person name="Riley R."/>
            <person name="Tritt A."/>
            <person name="Adam C."/>
            <person name="Daum C."/>
            <person name="Floudas D."/>
            <person name="Sun H."/>
            <person name="Yadav J.S."/>
            <person name="Pangilinan J."/>
            <person name="Larsson K.H."/>
            <person name="Matsuura K."/>
            <person name="Barry K."/>
            <person name="Labutti K."/>
            <person name="Kuo R."/>
            <person name="Ohm R.A."/>
            <person name="Bhattacharya S.S."/>
            <person name="Shirouzu T."/>
            <person name="Yoshinaga Y."/>
            <person name="Martin F.M."/>
            <person name="Grigoriev I.V."/>
            <person name="Hibbett D.S."/>
        </authorList>
    </citation>
    <scope>NUCLEOTIDE SEQUENCE [LARGE SCALE GENOMIC DNA]</scope>
    <source>
        <strain evidence="6 7">HHB12733</strain>
    </source>
</reference>
<proteinExistence type="predicted"/>
<dbReference type="PANTHER" id="PTHR11474:SF126">
    <property type="entry name" value="TYROSINASE-LIKE PROTEIN TYR-1-RELATED"/>
    <property type="match status" value="1"/>
</dbReference>
<feature type="signal peptide" evidence="4">
    <location>
        <begin position="1"/>
        <end position="24"/>
    </location>
</feature>
<keyword evidence="3" id="KW-0812">Transmembrane</keyword>
<keyword evidence="4" id="KW-0732">Signal</keyword>
<name>A0A165HIH0_9BASI</name>
<dbReference type="EMBL" id="KV423941">
    <property type="protein sequence ID" value="KZT59343.1"/>
    <property type="molecule type" value="Genomic_DNA"/>
</dbReference>
<keyword evidence="3" id="KW-1133">Transmembrane helix</keyword>
<dbReference type="GO" id="GO:0046872">
    <property type="term" value="F:metal ion binding"/>
    <property type="evidence" value="ECO:0007669"/>
    <property type="project" value="UniProtKB-KW"/>
</dbReference>
<feature type="chain" id="PRO_5007858692" evidence="4">
    <location>
        <begin position="25"/>
        <end position="511"/>
    </location>
</feature>
<protein>
    <submittedName>
        <fullName evidence="6">Di-copper centre-containing protein</fullName>
    </submittedName>
</protein>
<dbReference type="AlphaFoldDB" id="A0A165HIH0"/>
<evidence type="ECO:0000313" key="6">
    <source>
        <dbReference type="EMBL" id="KZT59343.1"/>
    </source>
</evidence>
<sequence>MRACRTLVLILCSIFFSPLQLCNASPTSKRSAPPLSGPVLAIDSDKLAVFATRNQMAGWPVALGAVLRGGPENASITWAFPQLGPGVTCTANGTVGEPCTGPALDIVFPTAGQYTVNLTVTDALTAQLFTSQAFAVNVTEANTVPTGTRREVRDLTTTQWETFVQAAHVLKTFGVWDHMGRLHSSAMQDMSKARTAAHGGPSFLPWHRAFIRIVELNLQTAANDMSITLPYWDWTADQPDFASTPILTNKYFGGNGTASDNMAVTSGPFCDASVSTCPSFNDWPVPVEFGGPKLVRNFFADKGAAISTQAQMDALMQEEAYDAPPYDDNNSAGYRAGMEGWVLDVYGEMHNGIHRWLGGQFSMIPTSFFDPVFVAHHSNIDRHWFQWQAGKGCVDWTNGCYAPSDNATLDGIPGAVQVNGTWRLPGHQWSDHMWPWGLAPKDVATASIYTTWYVYAARGTPSMDAPLPILDTLGATEFVSSATPRLPPYMFLGLMGVAITVSIVAFLGVSS</sequence>
<evidence type="ECO:0000313" key="7">
    <source>
        <dbReference type="Proteomes" id="UP000076842"/>
    </source>
</evidence>
<dbReference type="GO" id="GO:0016491">
    <property type="term" value="F:oxidoreductase activity"/>
    <property type="evidence" value="ECO:0007669"/>
    <property type="project" value="InterPro"/>
</dbReference>
<dbReference type="Proteomes" id="UP000076842">
    <property type="component" value="Unassembled WGS sequence"/>
</dbReference>
<keyword evidence="2" id="KW-0186">Copper</keyword>
<dbReference type="PROSITE" id="PS00498">
    <property type="entry name" value="TYROSINASE_2"/>
    <property type="match status" value="1"/>
</dbReference>
<feature type="transmembrane region" description="Helical" evidence="3">
    <location>
        <begin position="489"/>
        <end position="509"/>
    </location>
</feature>
<keyword evidence="3" id="KW-0472">Membrane</keyword>
<evidence type="ECO:0000256" key="2">
    <source>
        <dbReference type="ARBA" id="ARBA00023008"/>
    </source>
</evidence>
<keyword evidence="7" id="KW-1185">Reference proteome</keyword>
<evidence type="ECO:0000256" key="1">
    <source>
        <dbReference type="ARBA" id="ARBA00022723"/>
    </source>
</evidence>
<dbReference type="SUPFAM" id="SSF48056">
    <property type="entry name" value="Di-copper centre-containing domain"/>
    <property type="match status" value="1"/>
</dbReference>
<dbReference type="InterPro" id="IPR050316">
    <property type="entry name" value="Tyrosinase/Hemocyanin"/>
</dbReference>
<feature type="domain" description="Tyrosinase copper-binding" evidence="5">
    <location>
        <begin position="370"/>
        <end position="381"/>
    </location>
</feature>
<dbReference type="Pfam" id="PF00264">
    <property type="entry name" value="Tyrosinase"/>
    <property type="match status" value="1"/>
</dbReference>
<dbReference type="InParanoid" id="A0A165HIH0"/>
<organism evidence="6 7">
    <name type="scientific">Calocera cornea HHB12733</name>
    <dbReference type="NCBI Taxonomy" id="1353952"/>
    <lineage>
        <taxon>Eukaryota</taxon>
        <taxon>Fungi</taxon>
        <taxon>Dikarya</taxon>
        <taxon>Basidiomycota</taxon>
        <taxon>Agaricomycotina</taxon>
        <taxon>Dacrymycetes</taxon>
        <taxon>Dacrymycetales</taxon>
        <taxon>Dacrymycetaceae</taxon>
        <taxon>Calocera</taxon>
    </lineage>
</organism>
<evidence type="ECO:0000256" key="4">
    <source>
        <dbReference type="SAM" id="SignalP"/>
    </source>
</evidence>
<evidence type="ECO:0000256" key="3">
    <source>
        <dbReference type="SAM" id="Phobius"/>
    </source>
</evidence>
<dbReference type="InterPro" id="IPR008922">
    <property type="entry name" value="Di-copper_centre_dom_sf"/>
</dbReference>
<dbReference type="PRINTS" id="PR00092">
    <property type="entry name" value="TYROSINASE"/>
</dbReference>
<dbReference type="InterPro" id="IPR002227">
    <property type="entry name" value="Tyrosinase_Cu-bd"/>
</dbReference>
<dbReference type="InterPro" id="IPR035986">
    <property type="entry name" value="PKD_dom_sf"/>
</dbReference>
<dbReference type="STRING" id="1353952.A0A165HIH0"/>
<accession>A0A165HIH0</accession>
<dbReference type="Gene3D" id="1.10.1280.10">
    <property type="entry name" value="Di-copper center containing domain from catechol oxidase"/>
    <property type="match status" value="1"/>
</dbReference>